<organism evidence="3 4">
    <name type="scientific">Sulfidibacter corallicola</name>
    <dbReference type="NCBI Taxonomy" id="2818388"/>
    <lineage>
        <taxon>Bacteria</taxon>
        <taxon>Pseudomonadati</taxon>
        <taxon>Acidobacteriota</taxon>
        <taxon>Holophagae</taxon>
        <taxon>Acanthopleuribacterales</taxon>
        <taxon>Acanthopleuribacteraceae</taxon>
        <taxon>Sulfidibacter</taxon>
    </lineage>
</organism>
<feature type="signal peptide" evidence="1">
    <location>
        <begin position="1"/>
        <end position="29"/>
    </location>
</feature>
<evidence type="ECO:0000259" key="2">
    <source>
        <dbReference type="Pfam" id="PF25852"/>
    </source>
</evidence>
<dbReference type="InterPro" id="IPR036278">
    <property type="entry name" value="Sialidase_sf"/>
</dbReference>
<accession>A0A8A4TQU6</accession>
<proteinExistence type="predicted"/>
<name>A0A8A4TQU6_SULCO</name>
<dbReference type="Proteomes" id="UP000663929">
    <property type="component" value="Chromosome"/>
</dbReference>
<dbReference type="KEGG" id="scor:J3U87_05610"/>
<feature type="chain" id="PRO_5035202376" description="DUF6242 domain-containing protein" evidence="1">
    <location>
        <begin position="30"/>
        <end position="822"/>
    </location>
</feature>
<feature type="domain" description="DUF6242" evidence="2">
    <location>
        <begin position="186"/>
        <end position="283"/>
    </location>
</feature>
<protein>
    <recommendedName>
        <fullName evidence="2">DUF6242 domain-containing protein</fullName>
    </recommendedName>
</protein>
<keyword evidence="1" id="KW-0732">Signal</keyword>
<dbReference type="SUPFAM" id="SSF110296">
    <property type="entry name" value="Oligoxyloglucan reducing end-specific cellobiohydrolase"/>
    <property type="match status" value="1"/>
</dbReference>
<dbReference type="InterPro" id="IPR058667">
    <property type="entry name" value="DUF6242_C"/>
</dbReference>
<evidence type="ECO:0000256" key="1">
    <source>
        <dbReference type="SAM" id="SignalP"/>
    </source>
</evidence>
<gene>
    <name evidence="3" type="ORF">J3U87_05610</name>
</gene>
<evidence type="ECO:0000313" key="4">
    <source>
        <dbReference type="Proteomes" id="UP000663929"/>
    </source>
</evidence>
<sequence>MPLRTIRQSLLISFSLALFVVATGSAALAGAGERAIQIDDLARPRWDGGVIHQNRQVYSAGKNLYVAEEDGTQILLWPSTTEIGLDDGGWRHLVSNDRELLALDGRGRLFRSEDLQAWRQMGFDVPVAGLVWTGDRWWVVLREYRYSVYSSEDGLTWTKRAEIDTNIPLQGMVHTTGGFLVRDANSIFHSQDGTLWTELPNNTVLPDSSIYILDMTTFGDRYILYGSEGTILSSTDARNWDPATTPGTAVIEQVATSGNRLLARDRSGALITSSDGLQWQLAEVDAVWDEDVDSQLFWSGRAFYLALERNEISISEDGTTWRKEPLFGDQAFSDALHHDGLTLVAGEYGLVLDDEQSSWTFLDWAELGLYNDRRTGVLYWTGRRFALNRLGIHLSSNGRDWVSLDNPTQYSLDGLAENETTLVVVDRFGEIWTRRDGGEFENTFSWESGFLSNPVWDGSRFLVFTREGSLTSVDGTDWQMNPMEGLTSGVHLAYGNGTYVAASSGGAVMISQDGLIWEKRPRAKNTGFEEFCWNDGRFLGYFIRNRGFQDFWVSGDGRQWTQHRLPGGDSGLAMIQWAGTALVVGEGGMIRRYLRDYSAEIPQVRPHQVISWVVDNDQWQSRIAFTNQDSQTQDVLLRAVAVDGTLAERWVTVPAHATRHDLAGELFPGMSGYALHILTATDHVLGSFLTINREEVSGGASPSQTQAQRVDRLTSRLAFPYLPGDQIPAVVLVADREDGGETAVQFALYGEDGTVIATRDILLTGNQPKAWLASELFSELTLPAHAAIVATTEADTSISGTTFVFNHLRQPSMAAAIPLPNP</sequence>
<dbReference type="SUPFAM" id="SSF50939">
    <property type="entry name" value="Sialidases"/>
    <property type="match status" value="1"/>
</dbReference>
<keyword evidence="4" id="KW-1185">Reference proteome</keyword>
<dbReference type="AlphaFoldDB" id="A0A8A4TQU6"/>
<evidence type="ECO:0000313" key="3">
    <source>
        <dbReference type="EMBL" id="QTD51930.1"/>
    </source>
</evidence>
<dbReference type="Pfam" id="PF25852">
    <property type="entry name" value="DUF6242_C"/>
    <property type="match status" value="1"/>
</dbReference>
<dbReference type="RefSeq" id="WP_237382043.1">
    <property type="nucleotide sequence ID" value="NZ_CP071793.1"/>
</dbReference>
<reference evidence="3" key="1">
    <citation type="submission" date="2021-03" db="EMBL/GenBank/DDBJ databases">
        <title>Acanthopleuribacteraceae sp. M133.</title>
        <authorList>
            <person name="Wang G."/>
        </authorList>
    </citation>
    <scope>NUCLEOTIDE SEQUENCE</scope>
    <source>
        <strain evidence="3">M133</strain>
    </source>
</reference>
<dbReference type="EMBL" id="CP071793">
    <property type="protein sequence ID" value="QTD51930.1"/>
    <property type="molecule type" value="Genomic_DNA"/>
</dbReference>